<evidence type="ECO:0000313" key="2">
    <source>
        <dbReference type="EMBL" id="CAF4111008.1"/>
    </source>
</evidence>
<dbReference type="AlphaFoldDB" id="A0A819VL61"/>
<evidence type="ECO:0000313" key="3">
    <source>
        <dbReference type="Proteomes" id="UP000663844"/>
    </source>
</evidence>
<gene>
    <name evidence="2" type="ORF">OXD698_LOCUS35939</name>
</gene>
<reference evidence="2" key="1">
    <citation type="submission" date="2021-02" db="EMBL/GenBank/DDBJ databases">
        <authorList>
            <person name="Nowell W R."/>
        </authorList>
    </citation>
    <scope>NUCLEOTIDE SEQUENCE</scope>
</reference>
<organism evidence="2 3">
    <name type="scientific">Adineta steineri</name>
    <dbReference type="NCBI Taxonomy" id="433720"/>
    <lineage>
        <taxon>Eukaryota</taxon>
        <taxon>Metazoa</taxon>
        <taxon>Spiralia</taxon>
        <taxon>Gnathifera</taxon>
        <taxon>Rotifera</taxon>
        <taxon>Eurotatoria</taxon>
        <taxon>Bdelloidea</taxon>
        <taxon>Adinetida</taxon>
        <taxon>Adinetidae</taxon>
        <taxon>Adineta</taxon>
    </lineage>
</organism>
<feature type="region of interest" description="Disordered" evidence="1">
    <location>
        <begin position="58"/>
        <end position="84"/>
    </location>
</feature>
<name>A0A819VL61_9BILA</name>
<feature type="compositionally biased region" description="Basic and acidic residues" evidence="1">
    <location>
        <begin position="113"/>
        <end position="138"/>
    </location>
</feature>
<feature type="region of interest" description="Disordered" evidence="1">
    <location>
        <begin position="100"/>
        <end position="165"/>
    </location>
</feature>
<dbReference type="Proteomes" id="UP000663844">
    <property type="component" value="Unassembled WGS sequence"/>
</dbReference>
<feature type="region of interest" description="Disordered" evidence="1">
    <location>
        <begin position="1"/>
        <end position="45"/>
    </location>
</feature>
<protein>
    <submittedName>
        <fullName evidence="2">Uncharacterized protein</fullName>
    </submittedName>
</protein>
<sequence length="165" mass="18445">MLLSQQSHQWASQSGTSFANNYDRQQKFNNGTRNPEGRSLLSGPIPATPDYEYDARINSAPSNSQGIARVHGSDAKANHKRATNGTGVPFLFEVQGTGLMSTQGTSAKPPRNHLNENVRRLRRVTREARERQAAKERNQPTPVSGLWKSKQYDTVQSKVKQRLDE</sequence>
<proteinExistence type="predicted"/>
<feature type="compositionally biased region" description="Polar residues" evidence="1">
    <location>
        <begin position="1"/>
        <end position="33"/>
    </location>
</feature>
<dbReference type="EMBL" id="CAJOAZ010005734">
    <property type="protein sequence ID" value="CAF4111008.1"/>
    <property type="molecule type" value="Genomic_DNA"/>
</dbReference>
<feature type="non-terminal residue" evidence="2">
    <location>
        <position position="1"/>
    </location>
</feature>
<accession>A0A819VL61</accession>
<comment type="caution">
    <text evidence="2">The sequence shown here is derived from an EMBL/GenBank/DDBJ whole genome shotgun (WGS) entry which is preliminary data.</text>
</comment>
<evidence type="ECO:0000256" key="1">
    <source>
        <dbReference type="SAM" id="MobiDB-lite"/>
    </source>
</evidence>